<evidence type="ECO:0000256" key="2">
    <source>
        <dbReference type="ARBA" id="ARBA00006275"/>
    </source>
</evidence>
<organism evidence="8 9">
    <name type="scientific">Flavobacterium nitrogenifigens</name>
    <dbReference type="NCBI Taxonomy" id="1617283"/>
    <lineage>
        <taxon>Bacteria</taxon>
        <taxon>Pseudomonadati</taxon>
        <taxon>Bacteroidota</taxon>
        <taxon>Flavobacteriia</taxon>
        <taxon>Flavobacteriales</taxon>
        <taxon>Flavobacteriaceae</taxon>
        <taxon>Flavobacterium</taxon>
    </lineage>
</organism>
<dbReference type="Proteomes" id="UP000319267">
    <property type="component" value="Unassembled WGS sequence"/>
</dbReference>
<name>A0A521B480_9FLAO</name>
<dbReference type="SUPFAM" id="SSF48452">
    <property type="entry name" value="TPR-like"/>
    <property type="match status" value="1"/>
</dbReference>
<dbReference type="InterPro" id="IPR011990">
    <property type="entry name" value="TPR-like_helical_dom_sf"/>
</dbReference>
<evidence type="ECO:0000313" key="8">
    <source>
        <dbReference type="EMBL" id="SMO41879.1"/>
    </source>
</evidence>
<evidence type="ECO:0000256" key="4">
    <source>
        <dbReference type="ARBA" id="ARBA00023136"/>
    </source>
</evidence>
<reference evidence="8 9" key="1">
    <citation type="submission" date="2017-05" db="EMBL/GenBank/DDBJ databases">
        <authorList>
            <person name="Varghese N."/>
            <person name="Submissions S."/>
        </authorList>
    </citation>
    <scope>NUCLEOTIDE SEQUENCE [LARGE SCALE GENOMIC DNA]</scope>
    <source>
        <strain evidence="8 9">DSM 29982</strain>
    </source>
</reference>
<dbReference type="Gene3D" id="1.25.40.390">
    <property type="match status" value="1"/>
</dbReference>
<keyword evidence="5" id="KW-0998">Cell outer membrane</keyword>
<accession>A0A521B480</accession>
<comment type="subcellular location">
    <subcellularLocation>
        <location evidence="1">Cell outer membrane</location>
    </subcellularLocation>
</comment>
<keyword evidence="9" id="KW-1185">Reference proteome</keyword>
<dbReference type="InterPro" id="IPR033985">
    <property type="entry name" value="SusD-like_N"/>
</dbReference>
<evidence type="ECO:0000256" key="5">
    <source>
        <dbReference type="ARBA" id="ARBA00023237"/>
    </source>
</evidence>
<dbReference type="OrthoDB" id="621570at2"/>
<dbReference type="PROSITE" id="PS51257">
    <property type="entry name" value="PROKAR_LIPOPROTEIN"/>
    <property type="match status" value="1"/>
</dbReference>
<dbReference type="EMBL" id="FXTQ01000001">
    <property type="protein sequence ID" value="SMO41879.1"/>
    <property type="molecule type" value="Genomic_DNA"/>
</dbReference>
<evidence type="ECO:0000256" key="1">
    <source>
        <dbReference type="ARBA" id="ARBA00004442"/>
    </source>
</evidence>
<dbReference type="CDD" id="cd08977">
    <property type="entry name" value="SusD"/>
    <property type="match status" value="1"/>
</dbReference>
<sequence length="463" mass="52328">MRNDNIKIYIYRMHFVMLWLLYGCSNFTDVDLPSSQLTSGTVFEEKSTANAAMLDVYSKIRESGILTGYTSGISSQLGLYADELQFYGASGTGLANYYNNSLVATDPQIAVTWNSSYTQIYSANAVIEGLERSKALPADFKQQLKGEALFVRALLHFYLLNLYGPVPYITSTDYKINSNAARMTEMAVYELIEKDLEQSITLLQKEYNGSYRVRPNKATAQTLLARVYLYSEKWEEASNMASTVLNQSDLYVWPTSLDLEFKKESKATIWQLISNVEGANTYQGNVFIFIQGPPPSMALTENLVNAFSSGDLRKTKWLKAVSNGTLTWYHPYKYQEKSNTATSLEYPIVFRMAELNLIRAEARARAGDLIGAKEDLNKTRNLAGLGDTAAIEPAEIIDAVLTERRLEFFTEFGHRFFDLKRLGRLDQEISPLKPQWKTTNRLLPLPQSELTLNPNLSPQNEGY</sequence>
<dbReference type="RefSeq" id="WP_111377028.1">
    <property type="nucleotide sequence ID" value="NZ_CP043612.1"/>
</dbReference>
<dbReference type="InterPro" id="IPR012944">
    <property type="entry name" value="SusD_RagB_dom"/>
</dbReference>
<protein>
    <submittedName>
        <fullName evidence="8">RagB/SusD domain-containing protein</fullName>
    </submittedName>
</protein>
<evidence type="ECO:0000259" key="6">
    <source>
        <dbReference type="Pfam" id="PF07980"/>
    </source>
</evidence>
<evidence type="ECO:0000259" key="7">
    <source>
        <dbReference type="Pfam" id="PF14322"/>
    </source>
</evidence>
<feature type="domain" description="RagB/SusD" evidence="6">
    <location>
        <begin position="319"/>
        <end position="429"/>
    </location>
</feature>
<feature type="domain" description="SusD-like N-terminal" evidence="7">
    <location>
        <begin position="96"/>
        <end position="229"/>
    </location>
</feature>
<evidence type="ECO:0000256" key="3">
    <source>
        <dbReference type="ARBA" id="ARBA00022729"/>
    </source>
</evidence>
<gene>
    <name evidence="8" type="ORF">SAMN06265220_101663</name>
</gene>
<proteinExistence type="inferred from homology"/>
<keyword evidence="3" id="KW-0732">Signal</keyword>
<dbReference type="Pfam" id="PF14322">
    <property type="entry name" value="SusD-like_3"/>
    <property type="match status" value="1"/>
</dbReference>
<dbReference type="AlphaFoldDB" id="A0A521B480"/>
<dbReference type="Pfam" id="PF07980">
    <property type="entry name" value="SusD_RagB"/>
    <property type="match status" value="1"/>
</dbReference>
<dbReference type="GO" id="GO:0009279">
    <property type="term" value="C:cell outer membrane"/>
    <property type="evidence" value="ECO:0007669"/>
    <property type="project" value="UniProtKB-SubCell"/>
</dbReference>
<comment type="similarity">
    <text evidence="2">Belongs to the SusD family.</text>
</comment>
<evidence type="ECO:0000313" key="9">
    <source>
        <dbReference type="Proteomes" id="UP000319267"/>
    </source>
</evidence>
<keyword evidence="4" id="KW-0472">Membrane</keyword>